<keyword evidence="2" id="KW-0808">Transferase</keyword>
<reference evidence="5" key="1">
    <citation type="submission" date="2018-05" db="EMBL/GenBank/DDBJ databases">
        <title>Complete genome sequnece of Akkermansia muciniphila EB-AMDK-40.</title>
        <authorList>
            <person name="Nam Y.-D."/>
            <person name="Chung W.-H."/>
            <person name="Park Y.S."/>
            <person name="Kang J."/>
        </authorList>
    </citation>
    <scope>NUCLEOTIDE SEQUENCE</scope>
    <source>
        <strain evidence="5">EB-AMDK-40</strain>
    </source>
</reference>
<evidence type="ECO:0000256" key="1">
    <source>
        <dbReference type="ARBA" id="ARBA00009924"/>
    </source>
</evidence>
<dbReference type="Pfam" id="PF03976">
    <property type="entry name" value="PPK2"/>
    <property type="match status" value="1"/>
</dbReference>
<accession>A0AAE7BH86</accession>
<evidence type="ECO:0000256" key="2">
    <source>
        <dbReference type="ARBA" id="ARBA00022679"/>
    </source>
</evidence>
<dbReference type="InterPro" id="IPR022300">
    <property type="entry name" value="PPK2-rel_1"/>
</dbReference>
<dbReference type="AlphaFoldDB" id="A0AAE7BH86"/>
<dbReference type="InterPro" id="IPR016898">
    <property type="entry name" value="Polyphosphate_phosphotransfera"/>
</dbReference>
<dbReference type="InterPro" id="IPR022488">
    <property type="entry name" value="PPK2-related"/>
</dbReference>
<evidence type="ECO:0000313" key="6">
    <source>
        <dbReference type="Proteomes" id="UP000642553"/>
    </source>
</evidence>
<evidence type="ECO:0000256" key="3">
    <source>
        <dbReference type="ARBA" id="ARBA00022777"/>
    </source>
</evidence>
<protein>
    <submittedName>
        <fullName evidence="5">Polyphosphate kinase 2 family protein</fullName>
    </submittedName>
</protein>
<dbReference type="RefSeq" id="WP_102722674.1">
    <property type="nucleotide sequence ID" value="NZ_CP029701.1"/>
</dbReference>
<dbReference type="InterPro" id="IPR027417">
    <property type="entry name" value="P-loop_NTPase"/>
</dbReference>
<evidence type="ECO:0000313" key="5">
    <source>
        <dbReference type="EMBL" id="QHV64283.1"/>
    </source>
</evidence>
<proteinExistence type="inferred from homology"/>
<feature type="domain" description="Polyphosphate kinase-2-related" evidence="4">
    <location>
        <begin position="45"/>
        <end position="279"/>
    </location>
</feature>
<sequence>MIDIPSRLVKRCKKFIEPYRVTDGKGFKLSHYDPGDLGKLDKDSKKEAVDKLEKGIELLEQLQEVLYASESYALLVVLQAMDSAGKDGIVKHVMGGVNPQGCVVSSFKPPSTLERSHDFLWRCVARLPRRGMIGIFNRSYYEEVLSVRVHPEFLAGEGFDPAHAKGAFWKERYRSINNLERHLLANKTRIVKIFLNLSSEEQRKRLLARLDTPHKNWKFSEGDIHEREFWDQYQKAYEEMIRHTSSRDAPWYVVPADNKWYSRLVCMCAIVEALAEMKLEYPKVSGELKAFFPEFREELERPLSGDRD</sequence>
<dbReference type="NCBIfam" id="TIGR03709">
    <property type="entry name" value="PPK2_rel_1"/>
    <property type="match status" value="1"/>
</dbReference>
<dbReference type="GO" id="GO:0008976">
    <property type="term" value="F:polyphosphate kinase activity"/>
    <property type="evidence" value="ECO:0007669"/>
    <property type="project" value="InterPro"/>
</dbReference>
<dbReference type="Gene3D" id="3.40.50.300">
    <property type="entry name" value="P-loop containing nucleotide triphosphate hydrolases"/>
    <property type="match status" value="1"/>
</dbReference>
<dbReference type="PIRSF" id="PIRSF028756">
    <property type="entry name" value="PPK2_prd"/>
    <property type="match status" value="1"/>
</dbReference>
<dbReference type="Proteomes" id="UP000642553">
    <property type="component" value="Chromosome"/>
</dbReference>
<organism evidence="5 6">
    <name type="scientific">Akkermansia massiliensis</name>
    <dbReference type="NCBI Taxonomy" id="2927224"/>
    <lineage>
        <taxon>Bacteria</taxon>
        <taxon>Pseudomonadati</taxon>
        <taxon>Verrucomicrobiota</taxon>
        <taxon>Verrucomicrobiia</taxon>
        <taxon>Verrucomicrobiales</taxon>
        <taxon>Akkermansiaceae</taxon>
        <taxon>Akkermansia</taxon>
    </lineage>
</organism>
<name>A0AAE7BH86_9BACT</name>
<gene>
    <name evidence="5" type="ORF">DMI76_02980</name>
</gene>
<keyword evidence="3 5" id="KW-0418">Kinase</keyword>
<dbReference type="EMBL" id="CP029701">
    <property type="protein sequence ID" value="QHV64283.1"/>
    <property type="molecule type" value="Genomic_DNA"/>
</dbReference>
<dbReference type="GO" id="GO:0006797">
    <property type="term" value="P:polyphosphate metabolic process"/>
    <property type="evidence" value="ECO:0007669"/>
    <property type="project" value="InterPro"/>
</dbReference>
<dbReference type="SUPFAM" id="SSF52540">
    <property type="entry name" value="P-loop containing nucleoside triphosphate hydrolases"/>
    <property type="match status" value="1"/>
</dbReference>
<dbReference type="PANTHER" id="PTHR34383">
    <property type="entry name" value="POLYPHOSPHATE:AMP PHOSPHOTRANSFERASE-RELATED"/>
    <property type="match status" value="1"/>
</dbReference>
<evidence type="ECO:0000259" key="4">
    <source>
        <dbReference type="Pfam" id="PF03976"/>
    </source>
</evidence>
<dbReference type="PANTHER" id="PTHR34383:SF3">
    <property type="entry name" value="POLYPHOSPHATE:AMP PHOSPHOTRANSFERASE"/>
    <property type="match status" value="1"/>
</dbReference>
<comment type="similarity">
    <text evidence="1">Belongs to the polyphosphate kinase 2 (PPK2) family. Class I subfamily.</text>
</comment>